<dbReference type="InterPro" id="IPR051120">
    <property type="entry name" value="ABC_AA/LPS_Transport"/>
</dbReference>
<dbReference type="EMBL" id="FTOQ01000014">
    <property type="protein sequence ID" value="SIT08246.1"/>
    <property type="molecule type" value="Genomic_DNA"/>
</dbReference>
<dbReference type="GO" id="GO:0005886">
    <property type="term" value="C:plasma membrane"/>
    <property type="evidence" value="ECO:0007669"/>
    <property type="project" value="TreeGrafter"/>
</dbReference>
<evidence type="ECO:0000256" key="1">
    <source>
        <dbReference type="ARBA" id="ARBA00022448"/>
    </source>
</evidence>
<dbReference type="Proteomes" id="UP000186684">
    <property type="component" value="Unassembled WGS sequence"/>
</dbReference>
<feature type="domain" description="ABC transporter" evidence="4">
    <location>
        <begin position="5"/>
        <end position="242"/>
    </location>
</feature>
<dbReference type="InterPro" id="IPR003439">
    <property type="entry name" value="ABC_transporter-like_ATP-bd"/>
</dbReference>
<dbReference type="OrthoDB" id="9806149at2"/>
<proteinExistence type="predicted"/>
<dbReference type="GO" id="GO:0016887">
    <property type="term" value="F:ATP hydrolysis activity"/>
    <property type="evidence" value="ECO:0007669"/>
    <property type="project" value="InterPro"/>
</dbReference>
<dbReference type="RefSeq" id="WP_076449918.1">
    <property type="nucleotide sequence ID" value="NZ_FTOQ01000014.1"/>
</dbReference>
<dbReference type="PANTHER" id="PTHR45772">
    <property type="entry name" value="CONSERVED COMPONENT OF ABC TRANSPORTER FOR NATURAL AMINO ACIDS-RELATED"/>
    <property type="match status" value="1"/>
</dbReference>
<reference evidence="6" key="1">
    <citation type="submission" date="2017-01" db="EMBL/GenBank/DDBJ databases">
        <authorList>
            <person name="Varghese N."/>
            <person name="Submissions S."/>
        </authorList>
    </citation>
    <scope>NUCLEOTIDE SEQUENCE [LARGE SCALE GENOMIC DNA]</scope>
    <source>
        <strain evidence="6">DSM 29430</strain>
    </source>
</reference>
<sequence length="246" mass="26506">MGASLDITGLTLRFGGVTALDGLDLSVASGTVLGVAGPNGSGKSSLINVLTGHYQANGKIALDGQPIEHLATSERARLGLVRTFQTPRVYRRMSVIDNMRVAVHATQAIFRGRSDRRHRDGRLRDDLAIFGLSHRADALPDALTPYELRLLELARAHATGATVVLLDEPSAGASEDEAHRLSRILIEHLMPGRTVLLVEHRLDMLRALCADLVVLRAGRKIAFGSPSAVLDSREIRTCLMGEPVDA</sequence>
<name>A0A1N7PCI3_9RHOB</name>
<evidence type="ECO:0000256" key="3">
    <source>
        <dbReference type="ARBA" id="ARBA00022840"/>
    </source>
</evidence>
<dbReference type="STRING" id="633194.SAMN05421759_11467"/>
<dbReference type="PANTHER" id="PTHR45772:SF5">
    <property type="entry name" value="BRANCHED-CHAIN AMINO ACID TRANSPORT ATP-BINDING PROTEIN LIVG-RELATED"/>
    <property type="match status" value="1"/>
</dbReference>
<accession>A0A1N7PCI3</accession>
<dbReference type="PROSITE" id="PS50893">
    <property type="entry name" value="ABC_TRANSPORTER_2"/>
    <property type="match status" value="1"/>
</dbReference>
<evidence type="ECO:0000259" key="4">
    <source>
        <dbReference type="PROSITE" id="PS50893"/>
    </source>
</evidence>
<dbReference type="GO" id="GO:0005524">
    <property type="term" value="F:ATP binding"/>
    <property type="evidence" value="ECO:0007669"/>
    <property type="project" value="UniProtKB-KW"/>
</dbReference>
<dbReference type="SMART" id="SM00382">
    <property type="entry name" value="AAA"/>
    <property type="match status" value="1"/>
</dbReference>
<gene>
    <name evidence="5" type="ORF">SAMN05421759_11467</name>
</gene>
<evidence type="ECO:0000313" key="5">
    <source>
        <dbReference type="EMBL" id="SIT08246.1"/>
    </source>
</evidence>
<dbReference type="InterPro" id="IPR003593">
    <property type="entry name" value="AAA+_ATPase"/>
</dbReference>
<dbReference type="AlphaFoldDB" id="A0A1N7PCI3"/>
<keyword evidence="1" id="KW-0813">Transport</keyword>
<dbReference type="Pfam" id="PF00005">
    <property type="entry name" value="ABC_tran"/>
    <property type="match status" value="1"/>
</dbReference>
<evidence type="ECO:0000313" key="6">
    <source>
        <dbReference type="Proteomes" id="UP000186684"/>
    </source>
</evidence>
<dbReference type="InterPro" id="IPR027417">
    <property type="entry name" value="P-loop_NTPase"/>
</dbReference>
<protein>
    <submittedName>
        <fullName evidence="5">Amino acid/amide ABC transporter ATP-binding protein 1, HAAT family</fullName>
    </submittedName>
</protein>
<dbReference type="SUPFAM" id="SSF52540">
    <property type="entry name" value="P-loop containing nucleoside triphosphate hydrolases"/>
    <property type="match status" value="1"/>
</dbReference>
<dbReference type="Gene3D" id="3.40.50.300">
    <property type="entry name" value="P-loop containing nucleotide triphosphate hydrolases"/>
    <property type="match status" value="1"/>
</dbReference>
<keyword evidence="2" id="KW-0547">Nucleotide-binding</keyword>
<organism evidence="5 6">
    <name type="scientific">Roseivivax lentus</name>
    <dbReference type="NCBI Taxonomy" id="633194"/>
    <lineage>
        <taxon>Bacteria</taxon>
        <taxon>Pseudomonadati</taxon>
        <taxon>Pseudomonadota</taxon>
        <taxon>Alphaproteobacteria</taxon>
        <taxon>Rhodobacterales</taxon>
        <taxon>Roseobacteraceae</taxon>
        <taxon>Roseivivax</taxon>
    </lineage>
</organism>
<keyword evidence="6" id="KW-1185">Reference proteome</keyword>
<evidence type="ECO:0000256" key="2">
    <source>
        <dbReference type="ARBA" id="ARBA00022741"/>
    </source>
</evidence>
<keyword evidence="3 5" id="KW-0067">ATP-binding</keyword>